<evidence type="ECO:0000313" key="3">
    <source>
        <dbReference type="Proteomes" id="UP000001953"/>
    </source>
</evidence>
<proteinExistence type="predicted"/>
<feature type="region of interest" description="Disordered" evidence="1">
    <location>
        <begin position="117"/>
        <end position="151"/>
    </location>
</feature>
<keyword evidence="2" id="KW-0614">Plasmid</keyword>
<geneLocation type="plasmid" evidence="3">
    <name>pNITHX3</name>
</geneLocation>
<dbReference type="AlphaFoldDB" id="Q1QF20"/>
<dbReference type="Proteomes" id="UP000001953">
    <property type="component" value="Plasmid 3"/>
</dbReference>
<evidence type="ECO:0000313" key="2">
    <source>
        <dbReference type="EMBL" id="ABE65177.1"/>
    </source>
</evidence>
<dbReference type="RefSeq" id="WP_011505257.1">
    <property type="nucleotide sequence ID" value="NC_007961.1"/>
</dbReference>
<reference evidence="3" key="1">
    <citation type="submission" date="2006-03" db="EMBL/GenBank/DDBJ databases">
        <title>Complete sequence of plasmid 3 of Nitrobacter hamburgensis X14.</title>
        <authorList>
            <consortium name="US DOE Joint Genome Institute"/>
            <person name="Copeland A."/>
            <person name="Lucas S."/>
            <person name="Lapidus A."/>
            <person name="Barry K."/>
            <person name="Detter J.C."/>
            <person name="Glavina del Rio T."/>
            <person name="Hammon N."/>
            <person name="Israni S."/>
            <person name="Dalin E."/>
            <person name="Tice H."/>
            <person name="Pitluck S."/>
            <person name="Chain P."/>
            <person name="Malfatti S."/>
            <person name="Shin M."/>
            <person name="Vergez L."/>
            <person name="Schmutz J."/>
            <person name="Larimer F."/>
            <person name="Land M."/>
            <person name="Hauser L."/>
            <person name="Kyrpides N."/>
            <person name="Ivanova N."/>
            <person name="Ward B."/>
            <person name="Arp D."/>
            <person name="Klotz M."/>
            <person name="Stein L."/>
            <person name="O'Mullan G."/>
            <person name="Starkenburg S."/>
            <person name="Sayavedra L."/>
            <person name="Poret-Peterson A.T."/>
            <person name="Gentry M.E."/>
            <person name="Bruce D."/>
            <person name="Richardson P."/>
        </authorList>
    </citation>
    <scope>NUCLEOTIDE SEQUENCE [LARGE SCALE GENOMIC DNA]</scope>
    <source>
        <strain evidence="3">DSM 10229 / NCIMB 13809 / X14</strain>
        <plasmid evidence="3">Plasmid pNITHX3</plasmid>
    </source>
</reference>
<keyword evidence="3" id="KW-1185">Reference proteome</keyword>
<organism evidence="2 3">
    <name type="scientific">Nitrobacter hamburgensis (strain DSM 10229 / NCIMB 13809 / X14)</name>
    <dbReference type="NCBI Taxonomy" id="323097"/>
    <lineage>
        <taxon>Bacteria</taxon>
        <taxon>Pseudomonadati</taxon>
        <taxon>Pseudomonadota</taxon>
        <taxon>Alphaproteobacteria</taxon>
        <taxon>Hyphomicrobiales</taxon>
        <taxon>Nitrobacteraceae</taxon>
        <taxon>Nitrobacter</taxon>
    </lineage>
</organism>
<protein>
    <submittedName>
        <fullName evidence="2">Uncharacterized protein</fullName>
    </submittedName>
</protein>
<evidence type="ECO:0000256" key="1">
    <source>
        <dbReference type="SAM" id="MobiDB-lite"/>
    </source>
</evidence>
<sequence length="151" mass="16438">MSFQITILKVLAGHPDGRASVAELTRYVSILMSSGSDWTDCMRRLAARAPKLEIFADSFVLRDDRGWCITDSGRQFLASLEAPTPAWSEEQEQPTGARVTFVTAPSQVQPTLRLVVDNTGTSQPGLGPDETRRPAWSALRPSSTMGGEGRS</sequence>
<dbReference type="HOGENOM" id="CLU_1756924_0_0_5"/>
<dbReference type="OrthoDB" id="8140166at2"/>
<gene>
    <name evidence="2" type="ordered locus">Nham_4615</name>
</gene>
<accession>Q1QF20</accession>
<dbReference type="EMBL" id="CP000322">
    <property type="protein sequence ID" value="ABE65177.1"/>
    <property type="molecule type" value="Genomic_DNA"/>
</dbReference>
<dbReference type="KEGG" id="nha:Nham_4615"/>
<name>Q1QF20_NITHX</name>